<feature type="active site" description="Proton acceptor" evidence="2">
    <location>
        <position position="81"/>
    </location>
</feature>
<dbReference type="EC" id="2.5.1.-" evidence="2"/>
<dbReference type="NCBIfam" id="TIGR00055">
    <property type="entry name" value="uppS"/>
    <property type="match status" value="1"/>
</dbReference>
<dbReference type="PANTHER" id="PTHR10291:SF0">
    <property type="entry name" value="DEHYDRODOLICHYL DIPHOSPHATE SYNTHASE 2"/>
    <property type="match status" value="1"/>
</dbReference>
<feature type="binding site" evidence="2">
    <location>
        <begin position="207"/>
        <end position="209"/>
    </location>
    <ligand>
        <name>substrate</name>
    </ligand>
</feature>
<gene>
    <name evidence="3" type="ORF">ACFSBH_08655</name>
</gene>
<evidence type="ECO:0000256" key="2">
    <source>
        <dbReference type="HAMAP-Rule" id="MF_01139"/>
    </source>
</evidence>
<evidence type="ECO:0000313" key="3">
    <source>
        <dbReference type="EMBL" id="MFD1607722.1"/>
    </source>
</evidence>
<keyword evidence="2" id="KW-0460">Magnesium</keyword>
<proteinExistence type="inferred from homology"/>
<feature type="binding site" evidence="2">
    <location>
        <position position="33"/>
    </location>
    <ligand>
        <name>Mg(2+)</name>
        <dbReference type="ChEBI" id="CHEBI:18420"/>
    </ligand>
</feature>
<dbReference type="Pfam" id="PF01255">
    <property type="entry name" value="Prenyltransf"/>
    <property type="match status" value="1"/>
</dbReference>
<keyword evidence="2" id="KW-0479">Metal-binding</keyword>
<dbReference type="InterPro" id="IPR036424">
    <property type="entry name" value="UPP_synth-like_sf"/>
</dbReference>
<feature type="binding site" evidence="2">
    <location>
        <position position="38"/>
    </location>
    <ligand>
        <name>substrate</name>
    </ligand>
</feature>
<comment type="function">
    <text evidence="2">Catalyzes the condensation of isopentenyl diphosphate (IPP) with allylic pyrophosphates generating different type of terpenoids.</text>
</comment>
<dbReference type="Proteomes" id="UP001597221">
    <property type="component" value="Unassembled WGS sequence"/>
</dbReference>
<protein>
    <recommendedName>
        <fullName evidence="2">Isoprenyl transferase</fullName>
        <ecNumber evidence="2">2.5.1.-</ecNumber>
    </recommendedName>
</protein>
<dbReference type="HAMAP" id="MF_01139">
    <property type="entry name" value="ISPT"/>
    <property type="match status" value="1"/>
</dbReference>
<feature type="binding site" evidence="2">
    <location>
        <position position="82"/>
    </location>
    <ligand>
        <name>substrate</name>
    </ligand>
</feature>
<dbReference type="PANTHER" id="PTHR10291">
    <property type="entry name" value="DEHYDRODOLICHYL DIPHOSPHATE SYNTHASE FAMILY MEMBER"/>
    <property type="match status" value="1"/>
</dbReference>
<dbReference type="GO" id="GO:0016740">
    <property type="term" value="F:transferase activity"/>
    <property type="evidence" value="ECO:0007669"/>
    <property type="project" value="UniProtKB-KW"/>
</dbReference>
<dbReference type="InterPro" id="IPR001441">
    <property type="entry name" value="UPP_synth-like"/>
</dbReference>
<dbReference type="RefSeq" id="WP_251510706.1">
    <property type="nucleotide sequence ID" value="NZ_JAMBON010000001.1"/>
</dbReference>
<sequence>MSMKIPFIKSKQQRNPMVSFSDNVPNHVAIIMDGNGRWAEQRGLPRVAGHKEGVKAVMKVVRAANQSKVKILTLYAFSTENWNRPKSEIDFIMKLPKEFLHVYLPELMENNVRVETIGDFDALPAHTQKAVQYAKNKTKDNDGLLLNFALNYGSRYEIMQAIKQIMDDIYGNKVTLDSLNEEMFSKYLYTDGLSDPDLLIRTSGEKRLSNFLLWQLAYSEFWFTDVLWPDMDENIFNEAIQDYQKRKRRYGGI</sequence>
<comment type="cofactor">
    <cofactor evidence="2">
        <name>Mg(2+)</name>
        <dbReference type="ChEBI" id="CHEBI:18420"/>
    </cofactor>
    <text evidence="2">Binds 2 magnesium ions per subunit.</text>
</comment>
<feature type="active site" evidence="2">
    <location>
        <position position="33"/>
    </location>
</feature>
<reference evidence="4" key="1">
    <citation type="journal article" date="2019" name="Int. J. Syst. Evol. Microbiol.">
        <title>The Global Catalogue of Microorganisms (GCM) 10K type strain sequencing project: providing services to taxonomists for standard genome sequencing and annotation.</title>
        <authorList>
            <consortium name="The Broad Institute Genomics Platform"/>
            <consortium name="The Broad Institute Genome Sequencing Center for Infectious Disease"/>
            <person name="Wu L."/>
            <person name="Ma J."/>
        </authorList>
    </citation>
    <scope>NUCLEOTIDE SEQUENCE [LARGE SCALE GENOMIC DNA]</scope>
    <source>
        <strain evidence="4">CGMCC 1.12376</strain>
    </source>
</reference>
<name>A0ABW4HRE7_9BACI</name>
<feature type="binding site" evidence="2">
    <location>
        <position position="50"/>
    </location>
    <ligand>
        <name>substrate</name>
    </ligand>
</feature>
<evidence type="ECO:0000256" key="1">
    <source>
        <dbReference type="ARBA" id="ARBA00022679"/>
    </source>
</evidence>
<accession>A0ABW4HRE7</accession>
<keyword evidence="4" id="KW-1185">Reference proteome</keyword>
<dbReference type="NCBIfam" id="NF011405">
    <property type="entry name" value="PRK14830.1"/>
    <property type="match status" value="1"/>
</dbReference>
<dbReference type="PROSITE" id="PS01066">
    <property type="entry name" value="UPP_SYNTHASE"/>
    <property type="match status" value="1"/>
</dbReference>
<evidence type="ECO:0000313" key="4">
    <source>
        <dbReference type="Proteomes" id="UP001597221"/>
    </source>
</evidence>
<dbReference type="Gene3D" id="3.40.1180.10">
    <property type="entry name" value="Decaprenyl diphosphate synthase-like"/>
    <property type="match status" value="1"/>
</dbReference>
<feature type="binding site" evidence="2">
    <location>
        <begin position="78"/>
        <end position="80"/>
    </location>
    <ligand>
        <name>substrate</name>
    </ligand>
</feature>
<dbReference type="CDD" id="cd00475">
    <property type="entry name" value="Cis_IPPS"/>
    <property type="match status" value="1"/>
</dbReference>
<dbReference type="EMBL" id="JBHUDE010000040">
    <property type="protein sequence ID" value="MFD1607722.1"/>
    <property type="molecule type" value="Genomic_DNA"/>
</dbReference>
<comment type="subunit">
    <text evidence="2">Homodimer.</text>
</comment>
<dbReference type="InterPro" id="IPR018520">
    <property type="entry name" value="UPP_synth-like_CS"/>
</dbReference>
<organism evidence="3 4">
    <name type="scientific">Oceanobacillus luteolus</name>
    <dbReference type="NCBI Taxonomy" id="1274358"/>
    <lineage>
        <taxon>Bacteria</taxon>
        <taxon>Bacillati</taxon>
        <taxon>Bacillota</taxon>
        <taxon>Bacilli</taxon>
        <taxon>Bacillales</taxon>
        <taxon>Bacillaceae</taxon>
        <taxon>Oceanobacillus</taxon>
    </lineage>
</organism>
<feature type="binding site" evidence="2">
    <location>
        <position position="46"/>
    </location>
    <ligand>
        <name>substrate</name>
    </ligand>
</feature>
<feature type="binding site" evidence="2">
    <location>
        <position position="220"/>
    </location>
    <ligand>
        <name>Mg(2+)</name>
        <dbReference type="ChEBI" id="CHEBI:18420"/>
    </ligand>
</feature>
<keyword evidence="1 2" id="KW-0808">Transferase</keyword>
<feature type="binding site" evidence="2">
    <location>
        <position position="201"/>
    </location>
    <ligand>
        <name>substrate</name>
    </ligand>
</feature>
<dbReference type="SUPFAM" id="SSF64005">
    <property type="entry name" value="Undecaprenyl diphosphate synthase"/>
    <property type="match status" value="1"/>
</dbReference>
<feature type="binding site" evidence="2">
    <location>
        <begin position="34"/>
        <end position="37"/>
    </location>
    <ligand>
        <name>substrate</name>
    </ligand>
</feature>
<feature type="binding site" evidence="2">
    <location>
        <position position="84"/>
    </location>
    <ligand>
        <name>substrate</name>
    </ligand>
</feature>
<comment type="similarity">
    <text evidence="2">Belongs to the UPP synthase family.</text>
</comment>
<comment type="caution">
    <text evidence="3">The sequence shown here is derived from an EMBL/GenBank/DDBJ whole genome shotgun (WGS) entry which is preliminary data.</text>
</comment>